<evidence type="ECO:0000259" key="3">
    <source>
        <dbReference type="Pfam" id="PF14326"/>
    </source>
</evidence>
<evidence type="ECO:0000313" key="5">
    <source>
        <dbReference type="Proteomes" id="UP000277766"/>
    </source>
</evidence>
<feature type="domain" description="PEGA" evidence="2">
    <location>
        <begin position="198"/>
        <end position="263"/>
    </location>
</feature>
<reference evidence="4 5" key="1">
    <citation type="submission" date="2018-12" db="EMBL/GenBank/DDBJ databases">
        <title>Deinococcus radiophilus ATCC 27603 genome sequencing and assembly.</title>
        <authorList>
            <person name="Maclea K.S."/>
            <person name="Maynard C.R."/>
        </authorList>
    </citation>
    <scope>NUCLEOTIDE SEQUENCE [LARGE SCALE GENOMIC DNA]</scope>
    <source>
        <strain evidence="4 5">ATCC 27603</strain>
    </source>
</reference>
<dbReference type="EMBL" id="RXPE01000021">
    <property type="protein sequence ID" value="RTR25783.1"/>
    <property type="molecule type" value="Genomic_DNA"/>
</dbReference>
<dbReference type="RefSeq" id="WP_126352497.1">
    <property type="nucleotide sequence ID" value="NZ_CP086380.1"/>
</dbReference>
<dbReference type="Pfam" id="PF14326">
    <property type="entry name" value="DUF4384"/>
    <property type="match status" value="1"/>
</dbReference>
<keyword evidence="1" id="KW-0732">Signal</keyword>
<feature type="domain" description="DUF4384" evidence="3">
    <location>
        <begin position="56"/>
        <end position="136"/>
    </location>
</feature>
<gene>
    <name evidence="4" type="ORF">EJ104_09520</name>
</gene>
<evidence type="ECO:0000256" key="1">
    <source>
        <dbReference type="SAM" id="SignalP"/>
    </source>
</evidence>
<organism evidence="4 5">
    <name type="scientific">Deinococcus radiophilus</name>
    <dbReference type="NCBI Taxonomy" id="32062"/>
    <lineage>
        <taxon>Bacteria</taxon>
        <taxon>Thermotogati</taxon>
        <taxon>Deinococcota</taxon>
        <taxon>Deinococci</taxon>
        <taxon>Deinococcales</taxon>
        <taxon>Deinococcaceae</taxon>
        <taxon>Deinococcus</taxon>
    </lineage>
</organism>
<protein>
    <submittedName>
        <fullName evidence="4">DUF4384 domain-containing protein</fullName>
    </submittedName>
</protein>
<accession>A0A431VRR3</accession>
<evidence type="ECO:0000259" key="2">
    <source>
        <dbReference type="Pfam" id="PF08308"/>
    </source>
</evidence>
<dbReference type="Pfam" id="PF08308">
    <property type="entry name" value="PEGA"/>
    <property type="match status" value="2"/>
</dbReference>
<feature type="signal peptide" evidence="1">
    <location>
        <begin position="1"/>
        <end position="22"/>
    </location>
</feature>
<name>A0A431VRR3_9DEIO</name>
<dbReference type="Proteomes" id="UP000277766">
    <property type="component" value="Unassembled WGS sequence"/>
</dbReference>
<keyword evidence="5" id="KW-1185">Reference proteome</keyword>
<dbReference type="AlphaFoldDB" id="A0A431VRR3"/>
<dbReference type="PANTHER" id="PTHR36194:SF1">
    <property type="entry name" value="S-LAYER-LIKE PROTEIN"/>
    <property type="match status" value="1"/>
</dbReference>
<feature type="chain" id="PRO_5019389221" evidence="1">
    <location>
        <begin position="23"/>
        <end position="361"/>
    </location>
</feature>
<sequence length="361" mass="38596">MNKKILKAALLPLTLLAGSAGAQTLSAQSIIVNPTQPDLAVDVTVDKDRTGNAVPTYRIDDSITLNVKTNRDAYVYLFNVDASGEVNQILPNRVNSGSNFLRANQTWTFPPAGAGYTFDIEGPTGLNKVLALASLTELSLNDIAQFENAQSQFATVSVRGQDNLAQALSIVVNPLPQNSWVTDTAFFDVAERTPVRTGSLFVGTNVNNASVVLNGRTLGAANQTFSGIAPGTYPIKVRAGSQEFRSTVRIQQNMTTNLDVNFRTQATSPAPVTPAPVASTYNVTVRSNLNGGRVFMNGNEVGTIRNGQLTTSVQRGQYQIVIVAPNQAAEIATITVNRDGGVNLSQAPRTTTINLLDLLFR</sequence>
<comment type="caution">
    <text evidence="4">The sequence shown here is derived from an EMBL/GenBank/DDBJ whole genome shotgun (WGS) entry which is preliminary data.</text>
</comment>
<dbReference type="InterPro" id="IPR013229">
    <property type="entry name" value="PEGA"/>
</dbReference>
<dbReference type="InterPro" id="IPR025493">
    <property type="entry name" value="DUF4384"/>
</dbReference>
<proteinExistence type="predicted"/>
<dbReference type="OrthoDB" id="63947at2"/>
<feature type="domain" description="PEGA" evidence="2">
    <location>
        <begin position="281"/>
        <end position="346"/>
    </location>
</feature>
<dbReference type="PANTHER" id="PTHR36194">
    <property type="entry name" value="S-LAYER-LIKE PROTEIN"/>
    <property type="match status" value="1"/>
</dbReference>
<evidence type="ECO:0000313" key="4">
    <source>
        <dbReference type="EMBL" id="RTR25783.1"/>
    </source>
</evidence>